<dbReference type="Proteomes" id="UP001500213">
    <property type="component" value="Unassembled WGS sequence"/>
</dbReference>
<gene>
    <name evidence="2" type="ORF">GCM10022288_04690</name>
</gene>
<dbReference type="EMBL" id="BAABBX010000003">
    <property type="protein sequence ID" value="GAA4184244.1"/>
    <property type="molecule type" value="Genomic_DNA"/>
</dbReference>
<proteinExistence type="predicted"/>
<comment type="caution">
    <text evidence="2">The sequence shown here is derived from an EMBL/GenBank/DDBJ whole genome shotgun (WGS) entry which is preliminary data.</text>
</comment>
<evidence type="ECO:0000313" key="2">
    <source>
        <dbReference type="EMBL" id="GAA4184244.1"/>
    </source>
</evidence>
<protein>
    <submittedName>
        <fullName evidence="2">Uncharacterized protein</fullName>
    </submittedName>
</protein>
<accession>A0ABP8AHZ3</accession>
<feature type="region of interest" description="Disordered" evidence="1">
    <location>
        <begin position="1"/>
        <end position="26"/>
    </location>
</feature>
<organism evidence="2 3">
    <name type="scientific">Gryllotalpicola kribbensis</name>
    <dbReference type="NCBI Taxonomy" id="993084"/>
    <lineage>
        <taxon>Bacteria</taxon>
        <taxon>Bacillati</taxon>
        <taxon>Actinomycetota</taxon>
        <taxon>Actinomycetes</taxon>
        <taxon>Micrococcales</taxon>
        <taxon>Microbacteriaceae</taxon>
        <taxon>Gryllotalpicola</taxon>
    </lineage>
</organism>
<sequence length="199" mass="21879">MTATSTWPRGSSRRRRPERDSGTNRKVKTIAATPIGMFIQKIPRHPTESVSAPPTNGPIAMETPTTADQTPTARARRAGSVKVAVMIDIATGFSMEPPSACMMRKAISQPTPGATLQSNEPAVKIARPSWKVLRRPMRSAVEPDRIRKLASTRVYASMVHCSPATEDPKSRRIEGKATFTAIESIDTTSRLMQQMPRIR</sequence>
<name>A0ABP8AHZ3_9MICO</name>
<evidence type="ECO:0000256" key="1">
    <source>
        <dbReference type="SAM" id="MobiDB-lite"/>
    </source>
</evidence>
<evidence type="ECO:0000313" key="3">
    <source>
        <dbReference type="Proteomes" id="UP001500213"/>
    </source>
</evidence>
<reference evidence="3" key="1">
    <citation type="journal article" date="2019" name="Int. J. Syst. Evol. Microbiol.">
        <title>The Global Catalogue of Microorganisms (GCM) 10K type strain sequencing project: providing services to taxonomists for standard genome sequencing and annotation.</title>
        <authorList>
            <consortium name="The Broad Institute Genomics Platform"/>
            <consortium name="The Broad Institute Genome Sequencing Center for Infectious Disease"/>
            <person name="Wu L."/>
            <person name="Ma J."/>
        </authorList>
    </citation>
    <scope>NUCLEOTIDE SEQUENCE [LARGE SCALE GENOMIC DNA]</scope>
    <source>
        <strain evidence="3">JCM 17593</strain>
    </source>
</reference>
<keyword evidence="3" id="KW-1185">Reference proteome</keyword>
<feature type="region of interest" description="Disordered" evidence="1">
    <location>
        <begin position="46"/>
        <end position="71"/>
    </location>
</feature>